<dbReference type="STRING" id="1121365.GCA_000375365_00617"/>
<name>A0A2N0X762_9CORY</name>
<sequence length="298" mass="31271">MYMKKNIAALRAAVVGAVAALGMGLAAVPATAAPLVPLPALPELPGTAPQTTPNGKQIVAFGDSYTAHAGKGGPRGVEPAQTPWAAKCATDRENWPKLAGEHLGKTVGDWSCNGMSVDMALYLEMAIQYGDLGPDTEEVVIMYGGLDPFYWVDGAVQMVNPGAVNNSSAFRQFLIRVKDRIREVAPQARLTLASYPEYISGEMYCPVNFNGVVTPIAVPGASAAQTAMRDTVRETAAGIGANFIDVFAQSIGHGTCTPDPAQRWTVGFIDSAEHTMPSHPSNAGQQAMGNIVAEGLRG</sequence>
<gene>
    <name evidence="3" type="ORF">CXB45_06450</name>
</gene>
<keyword evidence="1" id="KW-0732">Signal</keyword>
<feature type="chain" id="PRO_5014949104" description="SGNH hydrolase-type esterase domain-containing protein" evidence="1">
    <location>
        <begin position="33"/>
        <end position="298"/>
    </location>
</feature>
<evidence type="ECO:0000259" key="2">
    <source>
        <dbReference type="Pfam" id="PF13472"/>
    </source>
</evidence>
<dbReference type="InterPro" id="IPR013830">
    <property type="entry name" value="SGNH_hydro"/>
</dbReference>
<dbReference type="Pfam" id="PF13472">
    <property type="entry name" value="Lipase_GDSL_2"/>
    <property type="match status" value="1"/>
</dbReference>
<dbReference type="InterPro" id="IPR036514">
    <property type="entry name" value="SGNH_hydro_sf"/>
</dbReference>
<accession>A0A2N0X762</accession>
<dbReference type="Proteomes" id="UP000233249">
    <property type="component" value="Unassembled WGS sequence"/>
</dbReference>
<evidence type="ECO:0000313" key="3">
    <source>
        <dbReference type="EMBL" id="PKF68529.1"/>
    </source>
</evidence>
<evidence type="ECO:0000313" key="4">
    <source>
        <dbReference type="Proteomes" id="UP000233249"/>
    </source>
</evidence>
<feature type="domain" description="SGNH hydrolase-type esterase" evidence="2">
    <location>
        <begin position="60"/>
        <end position="287"/>
    </location>
</feature>
<reference evidence="3 4" key="1">
    <citation type="submission" date="2017-12" db="EMBL/GenBank/DDBJ databases">
        <title>Corynebacterium mastitidis 16-1433 Genome.</title>
        <authorList>
            <person name="Gulvik C.A."/>
        </authorList>
    </citation>
    <scope>NUCLEOTIDE SEQUENCE [LARGE SCALE GENOMIC DNA]</scope>
    <source>
        <strain evidence="3 4">16-1433</strain>
    </source>
</reference>
<dbReference type="SUPFAM" id="SSF52266">
    <property type="entry name" value="SGNH hydrolase"/>
    <property type="match status" value="1"/>
</dbReference>
<feature type="signal peptide" evidence="1">
    <location>
        <begin position="1"/>
        <end position="32"/>
    </location>
</feature>
<protein>
    <recommendedName>
        <fullName evidence="2">SGNH hydrolase-type esterase domain-containing protein</fullName>
    </recommendedName>
</protein>
<organism evidence="3 4">
    <name type="scientific">Corynebacterium mastitidis</name>
    <dbReference type="NCBI Taxonomy" id="161890"/>
    <lineage>
        <taxon>Bacteria</taxon>
        <taxon>Bacillati</taxon>
        <taxon>Actinomycetota</taxon>
        <taxon>Actinomycetes</taxon>
        <taxon>Mycobacteriales</taxon>
        <taxon>Corynebacteriaceae</taxon>
        <taxon>Corynebacterium</taxon>
    </lineage>
</organism>
<evidence type="ECO:0000256" key="1">
    <source>
        <dbReference type="SAM" id="SignalP"/>
    </source>
</evidence>
<dbReference type="AlphaFoldDB" id="A0A2N0X762"/>
<proteinExistence type="predicted"/>
<dbReference type="EMBL" id="PJAF01000016">
    <property type="protein sequence ID" value="PKF68529.1"/>
    <property type="molecule type" value="Genomic_DNA"/>
</dbReference>
<dbReference type="Gene3D" id="3.40.50.1110">
    <property type="entry name" value="SGNH hydrolase"/>
    <property type="match status" value="1"/>
</dbReference>
<comment type="caution">
    <text evidence="3">The sequence shown here is derived from an EMBL/GenBank/DDBJ whole genome shotgun (WGS) entry which is preliminary data.</text>
</comment>
<dbReference type="OrthoDB" id="5503950at2"/>